<dbReference type="Proteomes" id="UP000335636">
    <property type="component" value="Unassembled WGS sequence"/>
</dbReference>
<feature type="compositionally biased region" description="Polar residues" evidence="1">
    <location>
        <begin position="92"/>
        <end position="106"/>
    </location>
</feature>
<dbReference type="EMBL" id="CABDUW010000001">
    <property type="protein sequence ID" value="VTJ50677.1"/>
    <property type="molecule type" value="Genomic_DNA"/>
</dbReference>
<proteinExistence type="predicted"/>
<comment type="caution">
    <text evidence="2">The sequence shown here is derived from an EMBL/GenBank/DDBJ whole genome shotgun (WGS) entry which is preliminary data.</text>
</comment>
<gene>
    <name evidence="2" type="ORF">MONAX_5E042106</name>
</gene>
<evidence type="ECO:0000313" key="2">
    <source>
        <dbReference type="EMBL" id="VTJ50677.1"/>
    </source>
</evidence>
<reference evidence="2" key="1">
    <citation type="submission" date="2019-04" db="EMBL/GenBank/DDBJ databases">
        <authorList>
            <person name="Alioto T."/>
            <person name="Alioto T."/>
        </authorList>
    </citation>
    <scope>NUCLEOTIDE SEQUENCE [LARGE SCALE GENOMIC DNA]</scope>
</reference>
<dbReference type="AlphaFoldDB" id="A0A5E4A0D9"/>
<name>A0A5E4A0D9_MARMO</name>
<evidence type="ECO:0000256" key="1">
    <source>
        <dbReference type="SAM" id="MobiDB-lite"/>
    </source>
</evidence>
<sequence length="126" mass="13960">MFNPQVIPPYQHSLHFTLEDTEAQRDKEVCSGAHSAAGVKDSVPAWAHSALCPAPVLKKHHSRAPWIHLSQAARALFWTLERSVLGPRQEKSPSVQDPAQDSQHTSLPACIREIVTRNLSQPESPD</sequence>
<protein>
    <submittedName>
        <fullName evidence="2">Uncharacterized protein</fullName>
    </submittedName>
</protein>
<accession>A0A5E4A0D9</accession>
<organism evidence="2 3">
    <name type="scientific">Marmota monax</name>
    <name type="common">Woodchuck</name>
    <dbReference type="NCBI Taxonomy" id="9995"/>
    <lineage>
        <taxon>Eukaryota</taxon>
        <taxon>Metazoa</taxon>
        <taxon>Chordata</taxon>
        <taxon>Craniata</taxon>
        <taxon>Vertebrata</taxon>
        <taxon>Euteleostomi</taxon>
        <taxon>Mammalia</taxon>
        <taxon>Eutheria</taxon>
        <taxon>Euarchontoglires</taxon>
        <taxon>Glires</taxon>
        <taxon>Rodentia</taxon>
        <taxon>Sciuromorpha</taxon>
        <taxon>Sciuridae</taxon>
        <taxon>Xerinae</taxon>
        <taxon>Marmotini</taxon>
        <taxon>Marmota</taxon>
    </lineage>
</organism>
<feature type="region of interest" description="Disordered" evidence="1">
    <location>
        <begin position="87"/>
        <end position="109"/>
    </location>
</feature>
<evidence type="ECO:0000313" key="3">
    <source>
        <dbReference type="Proteomes" id="UP000335636"/>
    </source>
</evidence>
<keyword evidence="3" id="KW-1185">Reference proteome</keyword>